<dbReference type="InterPro" id="IPR006429">
    <property type="entry name" value="Phage_lambda_portal"/>
</dbReference>
<name>E4LA53_9FIRM</name>
<comment type="caution">
    <text evidence="1">The sequence shown here is derived from an EMBL/GenBank/DDBJ whole genome shotgun (WGS) entry which is preliminary data.</text>
</comment>
<dbReference type="EMBL" id="AENT01000027">
    <property type="protein sequence ID" value="EFR42344.1"/>
    <property type="molecule type" value="Genomic_DNA"/>
</dbReference>
<dbReference type="eggNOG" id="COG5511">
    <property type="taxonomic scope" value="Bacteria"/>
</dbReference>
<accession>E4LA53</accession>
<reference evidence="1 2" key="1">
    <citation type="submission" date="2010-11" db="EMBL/GenBank/DDBJ databases">
        <authorList>
            <person name="Durkin A.S."/>
            <person name="Madupu R."/>
            <person name="Torralba M."/>
            <person name="Gillis M."/>
            <person name="Methe B."/>
            <person name="Sutton G."/>
            <person name="Nelson K.E."/>
        </authorList>
    </citation>
    <scope>NUCLEOTIDE SEQUENCE [LARGE SCALE GENOMIC DNA]</scope>
    <source>
        <strain evidence="1 2">UPII 345-E</strain>
    </source>
</reference>
<dbReference type="GO" id="GO:0019068">
    <property type="term" value="P:virion assembly"/>
    <property type="evidence" value="ECO:0007669"/>
    <property type="project" value="InterPro"/>
</dbReference>
<evidence type="ECO:0000313" key="1">
    <source>
        <dbReference type="EMBL" id="EFR42344.1"/>
    </source>
</evidence>
<organism evidence="1 2">
    <name type="scientific">Dialister micraerophilus UPII 345-E</name>
    <dbReference type="NCBI Taxonomy" id="910314"/>
    <lineage>
        <taxon>Bacteria</taxon>
        <taxon>Bacillati</taxon>
        <taxon>Bacillota</taxon>
        <taxon>Negativicutes</taxon>
        <taxon>Veillonellales</taxon>
        <taxon>Veillonellaceae</taxon>
        <taxon>Dialister</taxon>
    </lineage>
</organism>
<dbReference type="AlphaFoldDB" id="E4LA53"/>
<dbReference type="RefSeq" id="WP_007555103.1">
    <property type="nucleotide sequence ID" value="NZ_AENT01000027.1"/>
</dbReference>
<dbReference type="OrthoDB" id="9770450at2"/>
<dbReference type="Pfam" id="PF05136">
    <property type="entry name" value="Phage_portal_2"/>
    <property type="match status" value="1"/>
</dbReference>
<sequence>MGIIKRIGDFADDVRTIFSPSTAIKRKYERAMYFGYEAGQQTRKDLPFPTMSSQAESINKMSRRTLAARARDLERNNPIIGSILSALKNNVIGTGITLQARSKNERYNQRIEDLWNEWIHYENCDYTQRQSLNDILNLIMKRKFIDGGILISFPLDTNRKIPLTIQLHEVDELATGDIPEHKGVYISDGVELDNGGKPIAYWITQTTPDGLTNLNPKRLKAEDVIFLWDKDRVTQYREVSRLSRSIVATKDLGDYMNTLAFQQKMLSAITVFINSDSKNTAVPIGRPMLRNAEDKRPIETINGGTVKYLEKGQTATPVVPQGQSAEANGYITLQQRMIAADLGLSLESTARNVKEVNYSSARQNLLNDTVTYKTMRNDLIEYFLRPLFKRFVNICELKGYLDGYGYEKGNDDYYRVEWLNSNVGWIDPKKEAEANAINLANGGKSFQQFCSEQGADWRERIDSMARVQEYAEQKKVYLPFLYGNLNMQTEKATEPKEDKEDKEDKEE</sequence>
<proteinExistence type="predicted"/>
<gene>
    <name evidence="1" type="ORF">HMPREF9220_0620</name>
</gene>
<dbReference type="NCBIfam" id="TIGR01539">
    <property type="entry name" value="portal_lambda"/>
    <property type="match status" value="1"/>
</dbReference>
<evidence type="ECO:0000313" key="2">
    <source>
        <dbReference type="Proteomes" id="UP000004594"/>
    </source>
</evidence>
<dbReference type="Proteomes" id="UP000004594">
    <property type="component" value="Unassembled WGS sequence"/>
</dbReference>
<dbReference type="GO" id="GO:0005198">
    <property type="term" value="F:structural molecule activity"/>
    <property type="evidence" value="ECO:0007669"/>
    <property type="project" value="InterPro"/>
</dbReference>
<protein>
    <submittedName>
        <fullName evidence="1">Phage portal protein, lambda family</fullName>
    </submittedName>
</protein>